<protein>
    <submittedName>
        <fullName evidence="7">Amino acid efflux transporter</fullName>
    </submittedName>
</protein>
<dbReference type="InterPro" id="IPR050367">
    <property type="entry name" value="APC_superfamily"/>
</dbReference>
<feature type="transmembrane region" description="Helical" evidence="6">
    <location>
        <begin position="351"/>
        <end position="370"/>
    </location>
</feature>
<evidence type="ECO:0000256" key="6">
    <source>
        <dbReference type="SAM" id="Phobius"/>
    </source>
</evidence>
<dbReference type="EMBL" id="FPAA01000003">
    <property type="protein sequence ID" value="SFS54157.1"/>
    <property type="molecule type" value="Genomic_DNA"/>
</dbReference>
<feature type="transmembrane region" description="Helical" evidence="6">
    <location>
        <begin position="325"/>
        <end position="345"/>
    </location>
</feature>
<sequence length="436" mass="46937">MDKNKAELERSLGISGAVALALGIVIGAGLLVLPGMAYRLTGTASIYAWIMDALLVIPLLVIFSWLGSKFPKADGIAGFVRQAFGDLGGTVTEVMLLGTFTLGIPAIAIGGGHYFAYAFGAGQVTALVSTLAILLIAGWFNYKGTRLSSTFQQWITYLLVFILVAVAIIGLLWGDPAQGGGVAPPSMWTHALPALALVFFAFTGFEMLSFTAEEYKNPRRDYPITVAISFVIIVGLYLALAWVTQTLLPQNHPDLATAPIAAILTSIFGGASGRIIAIVGVLIVIANVNGATWAASRLVFAASRNGLLPASWHLVDEKSHVPRQAVVATTLIFLGSACIYAIHWFSQETMLQLAGQNFFLLYVFSVLAYIRLVQHWAARLFGVASVLLCFFMMGTFGWGLLYPGALLLLGWIAVRMKKNRMTREEKEVPESPSTTL</sequence>
<evidence type="ECO:0000313" key="7">
    <source>
        <dbReference type="EMBL" id="SFS54157.1"/>
    </source>
</evidence>
<keyword evidence="2" id="KW-1003">Cell membrane</keyword>
<comment type="subcellular location">
    <subcellularLocation>
        <location evidence="1">Cell membrane</location>
        <topology evidence="1">Multi-pass membrane protein</topology>
    </subcellularLocation>
</comment>
<keyword evidence="4 6" id="KW-1133">Transmembrane helix</keyword>
<evidence type="ECO:0000313" key="8">
    <source>
        <dbReference type="Proteomes" id="UP000198660"/>
    </source>
</evidence>
<accession>A0A1I6QNW2</accession>
<proteinExistence type="predicted"/>
<feature type="transmembrane region" description="Helical" evidence="6">
    <location>
        <begin position="12"/>
        <end position="34"/>
    </location>
</feature>
<keyword evidence="5 6" id="KW-0472">Membrane</keyword>
<dbReference type="Gene3D" id="1.20.1740.10">
    <property type="entry name" value="Amino acid/polyamine transporter I"/>
    <property type="match status" value="1"/>
</dbReference>
<name>A0A1I6QNW2_9BACL</name>
<dbReference type="Proteomes" id="UP000198660">
    <property type="component" value="Unassembled WGS sequence"/>
</dbReference>
<feature type="transmembrane region" description="Helical" evidence="6">
    <location>
        <begin position="194"/>
        <end position="212"/>
    </location>
</feature>
<evidence type="ECO:0000256" key="2">
    <source>
        <dbReference type="ARBA" id="ARBA00022475"/>
    </source>
</evidence>
<evidence type="ECO:0000256" key="5">
    <source>
        <dbReference type="ARBA" id="ARBA00023136"/>
    </source>
</evidence>
<reference evidence="8" key="1">
    <citation type="submission" date="2016-10" db="EMBL/GenBank/DDBJ databases">
        <authorList>
            <person name="Varghese N."/>
            <person name="Submissions S."/>
        </authorList>
    </citation>
    <scope>NUCLEOTIDE SEQUENCE [LARGE SCALE GENOMIC DNA]</scope>
    <source>
        <strain evidence="8">DSM 45789</strain>
    </source>
</reference>
<dbReference type="InterPro" id="IPR002293">
    <property type="entry name" value="AA/rel_permease1"/>
</dbReference>
<dbReference type="GO" id="GO:0022857">
    <property type="term" value="F:transmembrane transporter activity"/>
    <property type="evidence" value="ECO:0007669"/>
    <property type="project" value="InterPro"/>
</dbReference>
<keyword evidence="3 6" id="KW-0812">Transmembrane</keyword>
<feature type="transmembrane region" description="Helical" evidence="6">
    <location>
        <begin position="224"/>
        <end position="243"/>
    </location>
</feature>
<feature type="transmembrane region" description="Helical" evidence="6">
    <location>
        <begin position="154"/>
        <end position="174"/>
    </location>
</feature>
<gene>
    <name evidence="7" type="ORF">SAMN05444972_103279</name>
</gene>
<dbReference type="Pfam" id="PF13520">
    <property type="entry name" value="AA_permease_2"/>
    <property type="match status" value="1"/>
</dbReference>
<feature type="transmembrane region" description="Helical" evidence="6">
    <location>
        <begin position="46"/>
        <end position="66"/>
    </location>
</feature>
<organism evidence="7 8">
    <name type="scientific">Marininema halotolerans</name>
    <dbReference type="NCBI Taxonomy" id="1155944"/>
    <lineage>
        <taxon>Bacteria</taxon>
        <taxon>Bacillati</taxon>
        <taxon>Bacillota</taxon>
        <taxon>Bacilli</taxon>
        <taxon>Bacillales</taxon>
        <taxon>Thermoactinomycetaceae</taxon>
        <taxon>Marininema</taxon>
    </lineage>
</organism>
<feature type="transmembrane region" description="Helical" evidence="6">
    <location>
        <begin position="400"/>
        <end position="416"/>
    </location>
</feature>
<feature type="transmembrane region" description="Helical" evidence="6">
    <location>
        <begin position="87"/>
        <end position="108"/>
    </location>
</feature>
<dbReference type="PIRSF" id="PIRSF006060">
    <property type="entry name" value="AA_transporter"/>
    <property type="match status" value="1"/>
</dbReference>
<dbReference type="AlphaFoldDB" id="A0A1I6QNW2"/>
<dbReference type="PANTHER" id="PTHR42770:SF13">
    <property type="entry name" value="L-METHIONINE_BRANCHED-CHAIN AMINO ACID EXPORTER YJEH"/>
    <property type="match status" value="1"/>
</dbReference>
<keyword evidence="8" id="KW-1185">Reference proteome</keyword>
<evidence type="ECO:0000256" key="4">
    <source>
        <dbReference type="ARBA" id="ARBA00022989"/>
    </source>
</evidence>
<feature type="transmembrane region" description="Helical" evidence="6">
    <location>
        <begin position="114"/>
        <end position="142"/>
    </location>
</feature>
<evidence type="ECO:0000256" key="3">
    <source>
        <dbReference type="ARBA" id="ARBA00022692"/>
    </source>
</evidence>
<evidence type="ECO:0000256" key="1">
    <source>
        <dbReference type="ARBA" id="ARBA00004651"/>
    </source>
</evidence>
<dbReference type="RefSeq" id="WP_176391911.1">
    <property type="nucleotide sequence ID" value="NZ_FPAA01000003.1"/>
</dbReference>
<dbReference type="GO" id="GO:0005886">
    <property type="term" value="C:plasma membrane"/>
    <property type="evidence" value="ECO:0007669"/>
    <property type="project" value="UniProtKB-SubCell"/>
</dbReference>
<dbReference type="PANTHER" id="PTHR42770">
    <property type="entry name" value="AMINO ACID TRANSPORTER-RELATED"/>
    <property type="match status" value="1"/>
</dbReference>